<keyword evidence="7" id="KW-0472">Membrane</keyword>
<evidence type="ECO:0000256" key="3">
    <source>
        <dbReference type="ARBA" id="ARBA00022679"/>
    </source>
</evidence>
<comment type="caution">
    <text evidence="10">The sequence shown here is derived from an EMBL/GenBank/DDBJ whole genome shotgun (WGS) entry which is preliminary data.</text>
</comment>
<dbReference type="InterPro" id="IPR013601">
    <property type="entry name" value="FAE1_typ3_polyketide_synth"/>
</dbReference>
<evidence type="ECO:0000256" key="5">
    <source>
        <dbReference type="ARBA" id="ARBA00047375"/>
    </source>
</evidence>
<organism evidence="10 11">
    <name type="scientific">Dipteronia dyeriana</name>
    <dbReference type="NCBI Taxonomy" id="168575"/>
    <lineage>
        <taxon>Eukaryota</taxon>
        <taxon>Viridiplantae</taxon>
        <taxon>Streptophyta</taxon>
        <taxon>Embryophyta</taxon>
        <taxon>Tracheophyta</taxon>
        <taxon>Spermatophyta</taxon>
        <taxon>Magnoliopsida</taxon>
        <taxon>eudicotyledons</taxon>
        <taxon>Gunneridae</taxon>
        <taxon>Pentapetalae</taxon>
        <taxon>rosids</taxon>
        <taxon>malvids</taxon>
        <taxon>Sapindales</taxon>
        <taxon>Sapindaceae</taxon>
        <taxon>Hippocastanoideae</taxon>
        <taxon>Acereae</taxon>
        <taxon>Dipteronia</taxon>
    </lineage>
</organism>
<evidence type="ECO:0000259" key="9">
    <source>
        <dbReference type="Pfam" id="PF08541"/>
    </source>
</evidence>
<dbReference type="Pfam" id="PF08541">
    <property type="entry name" value="ACP_syn_III_C"/>
    <property type="match status" value="1"/>
</dbReference>
<evidence type="ECO:0000256" key="2">
    <source>
        <dbReference type="ARBA" id="ARBA00005531"/>
    </source>
</evidence>
<feature type="transmembrane region" description="Helical" evidence="7">
    <location>
        <begin position="125"/>
        <end position="147"/>
    </location>
</feature>
<protein>
    <recommendedName>
        <fullName evidence="6">3-ketoacyl-CoA synthase</fullName>
        <ecNumber evidence="6">2.3.1.-</ecNumber>
    </recommendedName>
</protein>
<feature type="transmembrane region" description="Helical" evidence="7">
    <location>
        <begin position="159"/>
        <end position="181"/>
    </location>
</feature>
<evidence type="ECO:0000313" key="10">
    <source>
        <dbReference type="EMBL" id="KAK2646144.1"/>
    </source>
</evidence>
<keyword evidence="4 6" id="KW-0012">Acyltransferase</keyword>
<keyword evidence="7" id="KW-1133">Transmembrane helix</keyword>
<sequence length="580" mass="65176">MNCVVVVGSVCTQVVWCYKPAVETASCRKTLLSVTHSLLCYTLQRNSSSCPCTLTLIASSPLFLFLLTSMARREQEDYLLSTEIVNRGIEDSGPYAGSPSFSIRVRRGLPNFLTSVNLKYVRLGYGYLLSHGFYLLTAPLIILIFTAQLGKLTYHDFSPVFHLTDALFLIGFLALILYIYLDLSPPSTYLLDFACYRPPNDLKISKHEFIELARKSGNFNDASLQFKQRVLKNSGIGDQTYMPKSVFRLGYSPNLKDGREEAAMVFFGAIDDLLEATKILPMDIKILVVNCGVLNTTPSLSSMIINHYKLRHNINSFNLGGMGCAAGIIAIDLAKDLLNAYPASYALVVSTEVVSNTWYGGNEADMLLPNCFFRMGAAAVLLSSFRLDRWRAKYELKQLVRTHKGMDNRSFKCIYLKEDVEGKQGLSVSKDVIEVGGHALKANITTLGPLVLPISEQLHFFTNLLFKKKTKPYIPDYKLAFEHVCILATSRKVLDEIQNNLELTEEYMEASRKTLERFGNTSSSSVWYELAYLEANTRVKRGDRVWQIAFGSGFKCNSVVWKALRNVGMPKRSPWFEDSQ</sequence>
<dbReference type="GO" id="GO:0016020">
    <property type="term" value="C:membrane"/>
    <property type="evidence" value="ECO:0007669"/>
    <property type="project" value="InterPro"/>
</dbReference>
<dbReference type="InterPro" id="IPR013747">
    <property type="entry name" value="ACP_syn_III_C"/>
</dbReference>
<keyword evidence="11" id="KW-1185">Reference proteome</keyword>
<comment type="similarity">
    <text evidence="2 6">Belongs to the thiolase-like superfamily. Chalcone/stilbene synthases family.</text>
</comment>
<dbReference type="PIRSF" id="PIRSF036417">
    <property type="entry name" value="3-ktacl-CoA_syn"/>
    <property type="match status" value="1"/>
</dbReference>
<evidence type="ECO:0000256" key="4">
    <source>
        <dbReference type="ARBA" id="ARBA00023315"/>
    </source>
</evidence>
<feature type="domain" description="Beta-ketoacyl-[acyl-carrier-protein] synthase III C-terminal" evidence="9">
    <location>
        <begin position="483"/>
        <end position="562"/>
    </location>
</feature>
<dbReference type="AlphaFoldDB" id="A0AAD9U2H8"/>
<reference evidence="10" key="1">
    <citation type="journal article" date="2023" name="Plant J.">
        <title>Genome sequences and population genomics provide insights into the demographic history, inbreeding, and mutation load of two 'living fossil' tree species of Dipteronia.</title>
        <authorList>
            <person name="Feng Y."/>
            <person name="Comes H.P."/>
            <person name="Chen J."/>
            <person name="Zhu S."/>
            <person name="Lu R."/>
            <person name="Zhang X."/>
            <person name="Li P."/>
            <person name="Qiu J."/>
            <person name="Olsen K.M."/>
            <person name="Qiu Y."/>
        </authorList>
    </citation>
    <scope>NUCLEOTIDE SEQUENCE</scope>
    <source>
        <strain evidence="10">KIB01</strain>
    </source>
</reference>
<dbReference type="Pfam" id="PF08392">
    <property type="entry name" value="FAE1_CUT1_RppA"/>
    <property type="match status" value="1"/>
</dbReference>
<gene>
    <name evidence="10" type="ORF">Ddye_021339</name>
</gene>
<dbReference type="GO" id="GO:0006633">
    <property type="term" value="P:fatty acid biosynthetic process"/>
    <property type="evidence" value="ECO:0007669"/>
    <property type="project" value="InterPro"/>
</dbReference>
<dbReference type="Proteomes" id="UP001280121">
    <property type="component" value="Unassembled WGS sequence"/>
</dbReference>
<comment type="catalytic activity">
    <reaction evidence="5">
        <text>a very-long-chain acyl-CoA + malonyl-CoA + H(+) = a very-long-chain 3-oxoacyl-CoA + CO2 + CoA</text>
        <dbReference type="Rhea" id="RHEA:32727"/>
        <dbReference type="ChEBI" id="CHEBI:15378"/>
        <dbReference type="ChEBI" id="CHEBI:16526"/>
        <dbReference type="ChEBI" id="CHEBI:57287"/>
        <dbReference type="ChEBI" id="CHEBI:57384"/>
        <dbReference type="ChEBI" id="CHEBI:90725"/>
        <dbReference type="ChEBI" id="CHEBI:90736"/>
        <dbReference type="EC" id="2.3.1.199"/>
    </reaction>
</comment>
<dbReference type="SUPFAM" id="SSF53901">
    <property type="entry name" value="Thiolase-like"/>
    <property type="match status" value="2"/>
</dbReference>
<feature type="domain" description="FAE" evidence="8">
    <location>
        <begin position="187"/>
        <end position="468"/>
    </location>
</feature>
<dbReference type="GO" id="GO:0009922">
    <property type="term" value="F:fatty acid elongase activity"/>
    <property type="evidence" value="ECO:0007669"/>
    <property type="project" value="UniProtKB-EC"/>
</dbReference>
<dbReference type="InterPro" id="IPR012392">
    <property type="entry name" value="3-ktacl-CoA_syn"/>
</dbReference>
<dbReference type="InterPro" id="IPR016039">
    <property type="entry name" value="Thiolase-like"/>
</dbReference>
<name>A0AAD9U2H8_9ROSI</name>
<dbReference type="EMBL" id="JANJYI010000006">
    <property type="protein sequence ID" value="KAK2646144.1"/>
    <property type="molecule type" value="Genomic_DNA"/>
</dbReference>
<evidence type="ECO:0000313" key="11">
    <source>
        <dbReference type="Proteomes" id="UP001280121"/>
    </source>
</evidence>
<dbReference type="PANTHER" id="PTHR31561">
    <property type="entry name" value="3-KETOACYL-COA SYNTHASE"/>
    <property type="match status" value="1"/>
</dbReference>
<evidence type="ECO:0000259" key="8">
    <source>
        <dbReference type="Pfam" id="PF08392"/>
    </source>
</evidence>
<dbReference type="CDD" id="cd00831">
    <property type="entry name" value="CHS_like"/>
    <property type="match status" value="1"/>
</dbReference>
<proteinExistence type="inferred from homology"/>
<comment type="pathway">
    <text evidence="1 6">Lipid metabolism; fatty acid biosynthesis.</text>
</comment>
<keyword evidence="3 6" id="KW-0808">Transferase</keyword>
<dbReference type="Gene3D" id="3.40.47.10">
    <property type="match status" value="2"/>
</dbReference>
<accession>A0AAD9U2H8</accession>
<evidence type="ECO:0000256" key="1">
    <source>
        <dbReference type="ARBA" id="ARBA00005194"/>
    </source>
</evidence>
<evidence type="ECO:0000256" key="7">
    <source>
        <dbReference type="SAM" id="Phobius"/>
    </source>
</evidence>
<keyword evidence="7" id="KW-0812">Transmembrane</keyword>
<evidence type="ECO:0000256" key="6">
    <source>
        <dbReference type="PIRNR" id="PIRNR036417"/>
    </source>
</evidence>
<dbReference type="EC" id="2.3.1.-" evidence="6"/>